<organism evidence="6 7">
    <name type="scientific">Pendulispora brunnea</name>
    <dbReference type="NCBI Taxonomy" id="2905690"/>
    <lineage>
        <taxon>Bacteria</taxon>
        <taxon>Pseudomonadati</taxon>
        <taxon>Myxococcota</taxon>
        <taxon>Myxococcia</taxon>
        <taxon>Myxococcales</taxon>
        <taxon>Sorangiineae</taxon>
        <taxon>Pendulisporaceae</taxon>
        <taxon>Pendulispora</taxon>
    </lineage>
</organism>
<dbReference type="PANTHER" id="PTHR30469:SF38">
    <property type="entry name" value="HLYD FAMILY SECRETION PROTEIN"/>
    <property type="match status" value="1"/>
</dbReference>
<dbReference type="Gene3D" id="1.10.287.470">
    <property type="entry name" value="Helix hairpin bin"/>
    <property type="match status" value="1"/>
</dbReference>
<dbReference type="InterPro" id="IPR058625">
    <property type="entry name" value="MdtA-like_BSH"/>
</dbReference>
<feature type="domain" description="Multidrug resistance protein MdtA-like barrel-sandwich hybrid" evidence="4">
    <location>
        <begin position="89"/>
        <end position="234"/>
    </location>
</feature>
<keyword evidence="3" id="KW-0472">Membrane</keyword>
<accession>A0ABZ2K3B2</accession>
<name>A0ABZ2K3B2_9BACT</name>
<feature type="transmembrane region" description="Helical" evidence="3">
    <location>
        <begin position="27"/>
        <end position="52"/>
    </location>
</feature>
<dbReference type="PANTHER" id="PTHR30469">
    <property type="entry name" value="MULTIDRUG RESISTANCE PROTEIN MDTA"/>
    <property type="match status" value="1"/>
</dbReference>
<evidence type="ECO:0000313" key="7">
    <source>
        <dbReference type="Proteomes" id="UP001379533"/>
    </source>
</evidence>
<dbReference type="RefSeq" id="WP_394842654.1">
    <property type="nucleotide sequence ID" value="NZ_CP089982.1"/>
</dbReference>
<dbReference type="NCBIfam" id="TIGR01730">
    <property type="entry name" value="RND_mfp"/>
    <property type="match status" value="1"/>
</dbReference>
<dbReference type="InterPro" id="IPR058792">
    <property type="entry name" value="Beta-barrel_RND_2"/>
</dbReference>
<evidence type="ECO:0000256" key="2">
    <source>
        <dbReference type="SAM" id="Coils"/>
    </source>
</evidence>
<evidence type="ECO:0000313" key="6">
    <source>
        <dbReference type="EMBL" id="WXA92035.1"/>
    </source>
</evidence>
<dbReference type="SUPFAM" id="SSF111369">
    <property type="entry name" value="HlyD-like secretion proteins"/>
    <property type="match status" value="1"/>
</dbReference>
<evidence type="ECO:0000259" key="4">
    <source>
        <dbReference type="Pfam" id="PF25917"/>
    </source>
</evidence>
<keyword evidence="3" id="KW-1133">Transmembrane helix</keyword>
<dbReference type="InterPro" id="IPR006143">
    <property type="entry name" value="RND_pump_MFP"/>
</dbReference>
<evidence type="ECO:0000259" key="5">
    <source>
        <dbReference type="Pfam" id="PF25954"/>
    </source>
</evidence>
<dbReference type="Pfam" id="PF25954">
    <property type="entry name" value="Beta-barrel_RND_2"/>
    <property type="match status" value="1"/>
</dbReference>
<dbReference type="Gene3D" id="2.40.50.100">
    <property type="match status" value="1"/>
</dbReference>
<dbReference type="Gene3D" id="2.40.30.170">
    <property type="match status" value="1"/>
</dbReference>
<protein>
    <submittedName>
        <fullName evidence="6">Efflux RND transporter periplasmic adaptor subunit</fullName>
    </submittedName>
</protein>
<dbReference type="Pfam" id="PF25917">
    <property type="entry name" value="BSH_RND"/>
    <property type="match status" value="1"/>
</dbReference>
<dbReference type="Proteomes" id="UP001379533">
    <property type="component" value="Chromosome"/>
</dbReference>
<comment type="similarity">
    <text evidence="1">Belongs to the membrane fusion protein (MFP) (TC 8.A.1) family.</text>
</comment>
<gene>
    <name evidence="6" type="ORF">LZC95_36985</name>
</gene>
<keyword evidence="7" id="KW-1185">Reference proteome</keyword>
<feature type="coiled-coil region" evidence="2">
    <location>
        <begin position="174"/>
        <end position="201"/>
    </location>
</feature>
<dbReference type="EMBL" id="CP089982">
    <property type="protein sequence ID" value="WXA92035.1"/>
    <property type="molecule type" value="Genomic_DNA"/>
</dbReference>
<reference evidence="6 7" key="1">
    <citation type="submission" date="2021-12" db="EMBL/GenBank/DDBJ databases">
        <title>Discovery of the Pendulisporaceae a myxobacterial family with distinct sporulation behavior and unique specialized metabolism.</title>
        <authorList>
            <person name="Garcia R."/>
            <person name="Popoff A."/>
            <person name="Bader C.D."/>
            <person name="Loehr J."/>
            <person name="Walesch S."/>
            <person name="Walt C."/>
            <person name="Boldt J."/>
            <person name="Bunk B."/>
            <person name="Haeckl F.J.F.P.J."/>
            <person name="Gunesch A.P."/>
            <person name="Birkelbach J."/>
            <person name="Nuebel U."/>
            <person name="Pietschmann T."/>
            <person name="Bach T."/>
            <person name="Mueller R."/>
        </authorList>
    </citation>
    <scope>NUCLEOTIDE SEQUENCE [LARGE SCALE GENOMIC DNA]</scope>
    <source>
        <strain evidence="6 7">MSr12523</strain>
    </source>
</reference>
<keyword evidence="3" id="KW-0812">Transmembrane</keyword>
<sequence length="405" mass="43008">MSQQLSNDLLSLKIERNPRENKSGARWLTLVGGGAAALALGVVAYTAGIPYLEAKFFRTKVDVTEVAMVSPSQAQVELSATGYVVPQITARIGAKVIGRVAHTRIKEGSRVKAGDVMFELDAADQKSAIASAQARYEASSARASASHAQMREVQQQLAREKKLVATGAVAPAQSEDLDARVATMRETARAAEAEAHAQRAEVKALSVGLGNLTIVAPIDGTVVNKPVEVGAVVHPEIPLTELVDFDSLLIEADVPEAKMGSIKKDAPCEAVFDAIPNQRIRAVVVEVSPRLNRAKATGTIKVKLVDTVEGVLPEMSARVSFLSKPLEADQMKEPPRKVVPSSALAERAGSKVVFAVDGERVRMQRVDLGAPFGSGFELKHGPEPGTVLVRDPSPALADGQAIKRN</sequence>
<feature type="domain" description="CusB-like beta-barrel" evidence="5">
    <location>
        <begin position="250"/>
        <end position="323"/>
    </location>
</feature>
<evidence type="ECO:0000256" key="1">
    <source>
        <dbReference type="ARBA" id="ARBA00009477"/>
    </source>
</evidence>
<evidence type="ECO:0000256" key="3">
    <source>
        <dbReference type="SAM" id="Phobius"/>
    </source>
</evidence>
<proteinExistence type="inferred from homology"/>
<keyword evidence="2" id="KW-0175">Coiled coil</keyword>
<dbReference type="Gene3D" id="2.40.420.20">
    <property type="match status" value="1"/>
</dbReference>